<dbReference type="RefSeq" id="WP_204917369.1">
    <property type="nucleotide sequence ID" value="NZ_BAAAQP010000002.1"/>
</dbReference>
<comment type="caution">
    <text evidence="3">The sequence shown here is derived from an EMBL/GenBank/DDBJ whole genome shotgun (WGS) entry which is preliminary data.</text>
</comment>
<keyword evidence="4" id="KW-1185">Reference proteome</keyword>
<reference evidence="3 4" key="1">
    <citation type="submission" date="2021-01" db="EMBL/GenBank/DDBJ databases">
        <title>Sequencing the genomes of 1000 actinobacteria strains.</title>
        <authorList>
            <person name="Klenk H.-P."/>
        </authorList>
    </citation>
    <scope>NUCLEOTIDE SEQUENCE [LARGE SCALE GENOMIC DNA]</scope>
    <source>
        <strain evidence="3 4">DSM 18662</strain>
    </source>
</reference>
<evidence type="ECO:0000256" key="1">
    <source>
        <dbReference type="SAM" id="Phobius"/>
    </source>
</evidence>
<dbReference type="Proteomes" id="UP000704762">
    <property type="component" value="Unassembled WGS sequence"/>
</dbReference>
<dbReference type="Pfam" id="PF07811">
    <property type="entry name" value="TadE"/>
    <property type="match status" value="1"/>
</dbReference>
<dbReference type="EMBL" id="JAFBCF010000001">
    <property type="protein sequence ID" value="MBM7798874.1"/>
    <property type="molecule type" value="Genomic_DNA"/>
</dbReference>
<feature type="transmembrane region" description="Helical" evidence="1">
    <location>
        <begin position="12"/>
        <end position="35"/>
    </location>
</feature>
<proteinExistence type="predicted"/>
<feature type="domain" description="TadE-like" evidence="2">
    <location>
        <begin position="7"/>
        <end position="49"/>
    </location>
</feature>
<keyword evidence="1" id="KW-1133">Transmembrane helix</keyword>
<evidence type="ECO:0000313" key="4">
    <source>
        <dbReference type="Proteomes" id="UP000704762"/>
    </source>
</evidence>
<accession>A0ABS2RLS6</accession>
<gene>
    <name evidence="3" type="ORF">JOE57_001795</name>
</gene>
<sequence>MRRTSRGTAAVELALVVPCLVLLLGLMIAGGRVWFARETVEEAASTAARSASLARTGPEAVKEGGLAGRHVLRTGGFGCADQSVRVDAGAFAVPVGQPATVTTRVACTVTFGDLLLPGMPGQMTITAVGSSALDTYRERR</sequence>
<name>A0ABS2RLS6_9ACTN</name>
<organism evidence="3 4">
    <name type="scientific">Microlunatus panaciterrae</name>
    <dbReference type="NCBI Taxonomy" id="400768"/>
    <lineage>
        <taxon>Bacteria</taxon>
        <taxon>Bacillati</taxon>
        <taxon>Actinomycetota</taxon>
        <taxon>Actinomycetes</taxon>
        <taxon>Propionibacteriales</taxon>
        <taxon>Propionibacteriaceae</taxon>
        <taxon>Microlunatus</taxon>
    </lineage>
</organism>
<keyword evidence="1" id="KW-0812">Transmembrane</keyword>
<protein>
    <submittedName>
        <fullName evidence="3">Tfp pilus assembly protein FimT</fullName>
    </submittedName>
</protein>
<evidence type="ECO:0000259" key="2">
    <source>
        <dbReference type="Pfam" id="PF07811"/>
    </source>
</evidence>
<dbReference type="InterPro" id="IPR012495">
    <property type="entry name" value="TadE-like_dom"/>
</dbReference>
<keyword evidence="1" id="KW-0472">Membrane</keyword>
<evidence type="ECO:0000313" key="3">
    <source>
        <dbReference type="EMBL" id="MBM7798874.1"/>
    </source>
</evidence>